<keyword evidence="2" id="KW-1133">Transmembrane helix</keyword>
<keyword evidence="2" id="KW-0812">Transmembrane</keyword>
<evidence type="ECO:0000313" key="3">
    <source>
        <dbReference type="EMBL" id="KAL3625931.1"/>
    </source>
</evidence>
<feature type="transmembrane region" description="Helical" evidence="2">
    <location>
        <begin position="46"/>
        <end position="66"/>
    </location>
</feature>
<feature type="region of interest" description="Disordered" evidence="1">
    <location>
        <begin position="1"/>
        <end position="27"/>
    </location>
</feature>
<evidence type="ECO:0000256" key="2">
    <source>
        <dbReference type="SAM" id="Phobius"/>
    </source>
</evidence>
<evidence type="ECO:0000313" key="4">
    <source>
        <dbReference type="Proteomes" id="UP001632038"/>
    </source>
</evidence>
<evidence type="ECO:0000256" key="1">
    <source>
        <dbReference type="SAM" id="MobiDB-lite"/>
    </source>
</evidence>
<dbReference type="EMBL" id="JAVIJP010000048">
    <property type="protein sequence ID" value="KAL3625931.1"/>
    <property type="molecule type" value="Genomic_DNA"/>
</dbReference>
<accession>A0ABD3CA20</accession>
<proteinExistence type="predicted"/>
<gene>
    <name evidence="3" type="ORF">CASFOL_030460</name>
</gene>
<dbReference type="AlphaFoldDB" id="A0ABD3CA20"/>
<dbReference type="PANTHER" id="PTHR34189">
    <property type="entry name" value="TRANSMEMBRANE PROTEIN"/>
    <property type="match status" value="1"/>
</dbReference>
<dbReference type="Proteomes" id="UP001632038">
    <property type="component" value="Unassembled WGS sequence"/>
</dbReference>
<keyword evidence="4" id="KW-1185">Reference proteome</keyword>
<reference evidence="4" key="1">
    <citation type="journal article" date="2024" name="IScience">
        <title>Strigolactones Initiate the Formation of Haustorium-like Structures in Castilleja.</title>
        <authorList>
            <person name="Buerger M."/>
            <person name="Peterson D."/>
            <person name="Chory J."/>
        </authorList>
    </citation>
    <scope>NUCLEOTIDE SEQUENCE [LARGE SCALE GENOMIC DNA]</scope>
</reference>
<name>A0ABD3CA20_9LAMI</name>
<sequence>MQRQASTTLEPKSIFSPSPRRIMEGPTSDLPVYNSRKEISGSRGKLVHLIPLLVLLCLFILWWCSYPVNLEMKNRRITAAYRVLKQNIHLASTSPPYTTIYDMQMVGIDGIAK</sequence>
<protein>
    <submittedName>
        <fullName evidence="3">Uncharacterized protein</fullName>
    </submittedName>
</protein>
<keyword evidence="2" id="KW-0472">Membrane</keyword>
<comment type="caution">
    <text evidence="3">The sequence shown here is derived from an EMBL/GenBank/DDBJ whole genome shotgun (WGS) entry which is preliminary data.</text>
</comment>
<organism evidence="3 4">
    <name type="scientific">Castilleja foliolosa</name>
    <dbReference type="NCBI Taxonomy" id="1961234"/>
    <lineage>
        <taxon>Eukaryota</taxon>
        <taxon>Viridiplantae</taxon>
        <taxon>Streptophyta</taxon>
        <taxon>Embryophyta</taxon>
        <taxon>Tracheophyta</taxon>
        <taxon>Spermatophyta</taxon>
        <taxon>Magnoliopsida</taxon>
        <taxon>eudicotyledons</taxon>
        <taxon>Gunneridae</taxon>
        <taxon>Pentapetalae</taxon>
        <taxon>asterids</taxon>
        <taxon>lamiids</taxon>
        <taxon>Lamiales</taxon>
        <taxon>Orobanchaceae</taxon>
        <taxon>Pedicularideae</taxon>
        <taxon>Castillejinae</taxon>
        <taxon>Castilleja</taxon>
    </lineage>
</organism>
<feature type="compositionally biased region" description="Polar residues" evidence="1">
    <location>
        <begin position="1"/>
        <end position="10"/>
    </location>
</feature>
<dbReference type="PANTHER" id="PTHR34189:SF18">
    <property type="entry name" value="SERINE_THREONINE-KINASE RLCKVII PROTEIN"/>
    <property type="match status" value="1"/>
</dbReference>